<name>A0AAU8ADU9_9RHOB</name>
<reference evidence="5" key="1">
    <citation type="submission" date="2023-02" db="EMBL/GenBank/DDBJ databases">
        <title>Description and genomic characterization of Salipiger bruguierae sp. nov., isolated from the sediment of mangrove plant Bruguiera sexangula.</title>
        <authorList>
            <person name="Long M."/>
        </authorList>
    </citation>
    <scope>NUCLEOTIDE SEQUENCE</scope>
    <source>
        <strain evidence="5">H15</strain>
    </source>
</reference>
<comment type="similarity">
    <text evidence="2">Belongs to the virb1 family.</text>
</comment>
<dbReference type="AlphaFoldDB" id="A0AAU8ADU9"/>
<dbReference type="Gene3D" id="1.10.530.10">
    <property type="match status" value="1"/>
</dbReference>
<feature type="signal peptide" evidence="3">
    <location>
        <begin position="1"/>
        <end position="19"/>
    </location>
</feature>
<protein>
    <submittedName>
        <fullName evidence="5">Lytic transglycosylase domain-containing protein</fullName>
        <ecNumber evidence="5">4.2.2.n1</ecNumber>
    </submittedName>
</protein>
<dbReference type="InterPro" id="IPR023346">
    <property type="entry name" value="Lysozyme-like_dom_sf"/>
</dbReference>
<proteinExistence type="inferred from homology"/>
<dbReference type="PANTHER" id="PTHR37423:SF2">
    <property type="entry name" value="MEMBRANE-BOUND LYTIC MUREIN TRANSGLYCOSYLASE C"/>
    <property type="match status" value="1"/>
</dbReference>
<feature type="domain" description="Transglycosylase SLT" evidence="4">
    <location>
        <begin position="68"/>
        <end position="155"/>
    </location>
</feature>
<dbReference type="CDD" id="cd00254">
    <property type="entry name" value="LT-like"/>
    <property type="match status" value="1"/>
</dbReference>
<gene>
    <name evidence="5" type="ORF">PVT71_09895</name>
</gene>
<feature type="chain" id="PRO_5043773030" evidence="3">
    <location>
        <begin position="20"/>
        <end position="309"/>
    </location>
</feature>
<dbReference type="InterPro" id="IPR008258">
    <property type="entry name" value="Transglycosylase_SLT_dom_1"/>
</dbReference>
<comment type="similarity">
    <text evidence="1">Belongs to the transglycosylase Slt family.</text>
</comment>
<keyword evidence="3" id="KW-0732">Signal</keyword>
<dbReference type="EC" id="4.2.2.n1" evidence="5"/>
<organism evidence="5">
    <name type="scientific">Alloyangia sp. H15</name>
    <dbReference type="NCBI Taxonomy" id="3029062"/>
    <lineage>
        <taxon>Bacteria</taxon>
        <taxon>Pseudomonadati</taxon>
        <taxon>Pseudomonadota</taxon>
        <taxon>Alphaproteobacteria</taxon>
        <taxon>Rhodobacterales</taxon>
        <taxon>Roseobacteraceae</taxon>
        <taxon>Alloyangia</taxon>
    </lineage>
</organism>
<sequence length="309" mass="33706">MFYPVLLLLLCLAAAPLRAGGDQPEPALTEPGQPEPGTLCSPGTFGPVQCIRPSHFVHDTCQALEHFARRNALDPGFFARLIWQESRFNPNALSPANAQGIAQFIPSTAKLRGLGDPYNPAEALEYSAQYLGELTRRYGNQGLAAVAYNGGEARADGLMAHSGGLALETINYVAIITGLAAETWRDTPPETHDFRLQGDKPFQQACHELARNRTLTAYPEARPPLHPWGVQMAFGTTQDRALAQFRRRAQACSGTVGGEEPELVWQKSRASPRGGYWMARLGRDGQGDARQLCSKLRQSGCICAVYRNS</sequence>
<evidence type="ECO:0000313" key="5">
    <source>
        <dbReference type="EMBL" id="XCC92789.1"/>
    </source>
</evidence>
<accession>A0AAU8ADU9</accession>
<dbReference type="EMBL" id="CP123384">
    <property type="protein sequence ID" value="XCC92789.1"/>
    <property type="molecule type" value="Genomic_DNA"/>
</dbReference>
<evidence type="ECO:0000259" key="4">
    <source>
        <dbReference type="Pfam" id="PF01464"/>
    </source>
</evidence>
<evidence type="ECO:0000256" key="1">
    <source>
        <dbReference type="ARBA" id="ARBA00007734"/>
    </source>
</evidence>
<dbReference type="PANTHER" id="PTHR37423">
    <property type="entry name" value="SOLUBLE LYTIC MUREIN TRANSGLYCOSYLASE-RELATED"/>
    <property type="match status" value="1"/>
</dbReference>
<dbReference type="RefSeq" id="WP_353471618.1">
    <property type="nucleotide sequence ID" value="NZ_CP123384.1"/>
</dbReference>
<evidence type="ECO:0000256" key="3">
    <source>
        <dbReference type="SAM" id="SignalP"/>
    </source>
</evidence>
<evidence type="ECO:0000256" key="2">
    <source>
        <dbReference type="ARBA" id="ARBA00009387"/>
    </source>
</evidence>
<dbReference type="GO" id="GO:0016829">
    <property type="term" value="F:lyase activity"/>
    <property type="evidence" value="ECO:0007669"/>
    <property type="project" value="UniProtKB-KW"/>
</dbReference>
<keyword evidence="5" id="KW-0456">Lyase</keyword>
<dbReference type="SUPFAM" id="SSF53955">
    <property type="entry name" value="Lysozyme-like"/>
    <property type="match status" value="1"/>
</dbReference>
<dbReference type="Pfam" id="PF01464">
    <property type="entry name" value="SLT"/>
    <property type="match status" value="1"/>
</dbReference>